<dbReference type="Proteomes" id="UP001157502">
    <property type="component" value="Chromosome 2"/>
</dbReference>
<name>A0ACC2HI94_DALPE</name>
<sequence length="88" mass="9960">MVNAELNTPKTDCLAWQINKLQRTSPTSQRDPQAHAELAPDWTVETLVITLARPHGDVTLLDHWLVPAEHLTRVKRLKKANNNYPASL</sequence>
<keyword evidence="2" id="KW-1185">Reference proteome</keyword>
<protein>
    <submittedName>
        <fullName evidence="1">Uncharacterized protein</fullName>
    </submittedName>
</protein>
<reference evidence="1" key="1">
    <citation type="submission" date="2021-05" db="EMBL/GenBank/DDBJ databases">
        <authorList>
            <person name="Pan Q."/>
            <person name="Jouanno E."/>
            <person name="Zahm M."/>
            <person name="Klopp C."/>
            <person name="Cabau C."/>
            <person name="Louis A."/>
            <person name="Berthelot C."/>
            <person name="Parey E."/>
            <person name="Roest Crollius H."/>
            <person name="Montfort J."/>
            <person name="Robinson-Rechavi M."/>
            <person name="Bouchez O."/>
            <person name="Lampietro C."/>
            <person name="Lopez Roques C."/>
            <person name="Donnadieu C."/>
            <person name="Postlethwait J."/>
            <person name="Bobe J."/>
            <person name="Dillon D."/>
            <person name="Chandos A."/>
            <person name="von Hippel F."/>
            <person name="Guiguen Y."/>
        </authorList>
    </citation>
    <scope>NUCLEOTIDE SEQUENCE</scope>
    <source>
        <strain evidence="1">YG-Jan2019</strain>
    </source>
</reference>
<evidence type="ECO:0000313" key="2">
    <source>
        <dbReference type="Proteomes" id="UP001157502"/>
    </source>
</evidence>
<evidence type="ECO:0000313" key="1">
    <source>
        <dbReference type="EMBL" id="KAJ8015616.1"/>
    </source>
</evidence>
<proteinExistence type="predicted"/>
<dbReference type="EMBL" id="CM055729">
    <property type="protein sequence ID" value="KAJ8015616.1"/>
    <property type="molecule type" value="Genomic_DNA"/>
</dbReference>
<organism evidence="1 2">
    <name type="scientific">Dallia pectoralis</name>
    <name type="common">Alaska blackfish</name>
    <dbReference type="NCBI Taxonomy" id="75939"/>
    <lineage>
        <taxon>Eukaryota</taxon>
        <taxon>Metazoa</taxon>
        <taxon>Chordata</taxon>
        <taxon>Craniata</taxon>
        <taxon>Vertebrata</taxon>
        <taxon>Euteleostomi</taxon>
        <taxon>Actinopterygii</taxon>
        <taxon>Neopterygii</taxon>
        <taxon>Teleostei</taxon>
        <taxon>Protacanthopterygii</taxon>
        <taxon>Esociformes</taxon>
        <taxon>Umbridae</taxon>
        <taxon>Dallia</taxon>
    </lineage>
</organism>
<accession>A0ACC2HI94</accession>
<comment type="caution">
    <text evidence="1">The sequence shown here is derived from an EMBL/GenBank/DDBJ whole genome shotgun (WGS) entry which is preliminary data.</text>
</comment>
<gene>
    <name evidence="1" type="ORF">DPEC_G00027960</name>
</gene>